<dbReference type="Pfam" id="PF12796">
    <property type="entry name" value="Ank_2"/>
    <property type="match status" value="1"/>
</dbReference>
<feature type="non-terminal residue" evidence="2">
    <location>
        <position position="218"/>
    </location>
</feature>
<dbReference type="SUPFAM" id="SSF48403">
    <property type="entry name" value="Ankyrin repeat"/>
    <property type="match status" value="1"/>
</dbReference>
<sequence length="218" mass="24262">MNPISAAKNGDVDFFRQVEINVLRESRDETGRSAFSTAIIEGYLTSSKQKKENYLNCCKEILKRCPSFIYESNTCGGTALHEAALNDDQTTIELLISTANATARKQLEDIESGITSQDNRNLLTMVDFSKSTALHIAVKRGYLESAKLLTQADQSNELLRMVDQNGNTALHIAVENHNHGLVNLLVEADPDYEYRANVYGNTPLFIAFQEALAGDERR</sequence>
<dbReference type="InterPro" id="IPR036770">
    <property type="entry name" value="Ankyrin_rpt-contain_sf"/>
</dbReference>
<dbReference type="SMART" id="SM00248">
    <property type="entry name" value="ANK"/>
    <property type="match status" value="4"/>
</dbReference>
<comment type="caution">
    <text evidence="2">The sequence shown here is derived from an EMBL/GenBank/DDBJ whole genome shotgun (WGS) entry which is preliminary data.</text>
</comment>
<feature type="repeat" description="ANK" evidence="1">
    <location>
        <begin position="165"/>
        <end position="197"/>
    </location>
</feature>
<keyword evidence="3" id="KW-1185">Reference proteome</keyword>
<protein>
    <recommendedName>
        <fullName evidence="4">Ankyrin repeat-containing protein</fullName>
    </recommendedName>
</protein>
<dbReference type="Gene3D" id="1.25.40.20">
    <property type="entry name" value="Ankyrin repeat-containing domain"/>
    <property type="match status" value="2"/>
</dbReference>
<name>A0A7J6VXW7_THATH</name>
<dbReference type="AlphaFoldDB" id="A0A7J6VXW7"/>
<dbReference type="Proteomes" id="UP000554482">
    <property type="component" value="Unassembled WGS sequence"/>
</dbReference>
<evidence type="ECO:0000313" key="2">
    <source>
        <dbReference type="EMBL" id="KAF5189030.1"/>
    </source>
</evidence>
<proteinExistence type="predicted"/>
<keyword evidence="1" id="KW-0040">ANK repeat</keyword>
<evidence type="ECO:0000256" key="1">
    <source>
        <dbReference type="PROSITE-ProRule" id="PRU00023"/>
    </source>
</evidence>
<dbReference type="InterPro" id="IPR002110">
    <property type="entry name" value="Ankyrin_rpt"/>
</dbReference>
<gene>
    <name evidence="2" type="ORF">FRX31_021383</name>
</gene>
<dbReference type="PROSITE" id="PS50088">
    <property type="entry name" value="ANK_REPEAT"/>
    <property type="match status" value="1"/>
</dbReference>
<accession>A0A7J6VXW7</accession>
<dbReference type="EMBL" id="JABWDY010026051">
    <property type="protein sequence ID" value="KAF5189030.1"/>
    <property type="molecule type" value="Genomic_DNA"/>
</dbReference>
<reference evidence="2 3" key="1">
    <citation type="submission" date="2020-06" db="EMBL/GenBank/DDBJ databases">
        <title>Transcriptomic and genomic resources for Thalictrum thalictroides and T. hernandezii: Facilitating candidate gene discovery in an emerging model plant lineage.</title>
        <authorList>
            <person name="Arias T."/>
            <person name="Riano-Pachon D.M."/>
            <person name="Di Stilio V.S."/>
        </authorList>
    </citation>
    <scope>NUCLEOTIDE SEQUENCE [LARGE SCALE GENOMIC DNA]</scope>
    <source>
        <strain evidence="3">cv. WT478/WT964</strain>
        <tissue evidence="2">Leaves</tissue>
    </source>
</reference>
<organism evidence="2 3">
    <name type="scientific">Thalictrum thalictroides</name>
    <name type="common">Rue-anemone</name>
    <name type="synonym">Anemone thalictroides</name>
    <dbReference type="NCBI Taxonomy" id="46969"/>
    <lineage>
        <taxon>Eukaryota</taxon>
        <taxon>Viridiplantae</taxon>
        <taxon>Streptophyta</taxon>
        <taxon>Embryophyta</taxon>
        <taxon>Tracheophyta</taxon>
        <taxon>Spermatophyta</taxon>
        <taxon>Magnoliopsida</taxon>
        <taxon>Ranunculales</taxon>
        <taxon>Ranunculaceae</taxon>
        <taxon>Thalictroideae</taxon>
        <taxon>Thalictrum</taxon>
    </lineage>
</organism>
<dbReference type="PROSITE" id="PS50297">
    <property type="entry name" value="ANK_REP_REGION"/>
    <property type="match status" value="1"/>
</dbReference>
<evidence type="ECO:0008006" key="4">
    <source>
        <dbReference type="Google" id="ProtNLM"/>
    </source>
</evidence>
<dbReference type="PANTHER" id="PTHR24121:SF22">
    <property type="entry name" value="PROTEIN ACCELERATED CELL DEATH 6-LIKE"/>
    <property type="match status" value="1"/>
</dbReference>
<dbReference type="PANTHER" id="PTHR24121">
    <property type="entry name" value="NO MECHANORECEPTOR POTENTIAL C, ISOFORM D-RELATED"/>
    <property type="match status" value="1"/>
</dbReference>
<evidence type="ECO:0000313" key="3">
    <source>
        <dbReference type="Proteomes" id="UP000554482"/>
    </source>
</evidence>
<dbReference type="OrthoDB" id="1847170at2759"/>